<accession>A0A9X2EEB6</accession>
<organism evidence="1 2">
    <name type="scientific">Nocardia pulmonis</name>
    <dbReference type="NCBI Taxonomy" id="2951408"/>
    <lineage>
        <taxon>Bacteria</taxon>
        <taxon>Bacillati</taxon>
        <taxon>Actinomycetota</taxon>
        <taxon>Actinomycetes</taxon>
        <taxon>Mycobacteriales</taxon>
        <taxon>Nocardiaceae</taxon>
        <taxon>Nocardia</taxon>
    </lineage>
</organism>
<evidence type="ECO:0008006" key="3">
    <source>
        <dbReference type="Google" id="ProtNLM"/>
    </source>
</evidence>
<comment type="caution">
    <text evidence="1">The sequence shown here is derived from an EMBL/GenBank/DDBJ whole genome shotgun (WGS) entry which is preliminary data.</text>
</comment>
<dbReference type="PANTHER" id="PTHR37310">
    <property type="entry name" value="CYTOPLASMIC PROTEIN-RELATED"/>
    <property type="match status" value="1"/>
</dbReference>
<keyword evidence="2" id="KW-1185">Reference proteome</keyword>
<dbReference type="Gene3D" id="1.20.1270.360">
    <property type="match status" value="1"/>
</dbReference>
<name>A0A9X2EEB6_9NOCA</name>
<dbReference type="InterPro" id="IPR005560">
    <property type="entry name" value="Csp_YhjQ"/>
</dbReference>
<dbReference type="AlphaFoldDB" id="A0A9X2EEB6"/>
<dbReference type="RefSeq" id="WP_251918381.1">
    <property type="nucleotide sequence ID" value="NZ_JAMRXG010000027.1"/>
</dbReference>
<gene>
    <name evidence="1" type="ORF">NDR86_35385</name>
</gene>
<dbReference type="EMBL" id="JAMRXG010000027">
    <property type="protein sequence ID" value="MCM6778775.1"/>
    <property type="molecule type" value="Genomic_DNA"/>
</dbReference>
<proteinExistence type="predicted"/>
<evidence type="ECO:0000313" key="1">
    <source>
        <dbReference type="EMBL" id="MCM6778775.1"/>
    </source>
</evidence>
<dbReference type="PANTHER" id="PTHR37310:SF1">
    <property type="entry name" value="CYTOPLASMIC PROTEIN"/>
    <property type="match status" value="1"/>
</dbReference>
<dbReference type="Pfam" id="PF03860">
    <property type="entry name" value="Csp"/>
    <property type="match status" value="1"/>
</dbReference>
<evidence type="ECO:0000313" key="2">
    <source>
        <dbReference type="Proteomes" id="UP001139157"/>
    </source>
</evidence>
<dbReference type="Proteomes" id="UP001139157">
    <property type="component" value="Unassembled WGS sequence"/>
</dbReference>
<protein>
    <recommendedName>
        <fullName evidence="3">Ferredoxin</fullName>
    </recommendedName>
</protein>
<sequence>MTDPIRQNAINHLLGAHRRSEHQIRESLDLGGEHATAHHIQTLTDCSDLCRVTGDLLDRHSEWALQLCELTARVCTDTAERCDRLGESVCAAVCRAAADACTVYTEQVRTAAEAELLRDDEWLHNGSERLAPGQ</sequence>
<reference evidence="1" key="1">
    <citation type="submission" date="2022-06" db="EMBL/GenBank/DDBJ databases">
        <title>Novel species in genus nocardia.</title>
        <authorList>
            <person name="Li F."/>
        </authorList>
    </citation>
    <scope>NUCLEOTIDE SEQUENCE</scope>
    <source>
        <strain evidence="1">CDC141</strain>
    </source>
</reference>